<dbReference type="GO" id="GO:0015074">
    <property type="term" value="P:DNA integration"/>
    <property type="evidence" value="ECO:0007669"/>
    <property type="project" value="InterPro"/>
</dbReference>
<dbReference type="PROSITE" id="PS50158">
    <property type="entry name" value="ZF_CCHC"/>
    <property type="match status" value="1"/>
</dbReference>
<dbReference type="EMBL" id="JARQWQ010000089">
    <property type="protein sequence ID" value="KAK2552204.1"/>
    <property type="molecule type" value="Genomic_DNA"/>
</dbReference>
<keyword evidence="7" id="KW-1185">Reference proteome</keyword>
<dbReference type="Pfam" id="PF03564">
    <property type="entry name" value="DUF1759"/>
    <property type="match status" value="1"/>
</dbReference>
<dbReference type="SUPFAM" id="SSF56672">
    <property type="entry name" value="DNA/RNA polymerases"/>
    <property type="match status" value="1"/>
</dbReference>
<dbReference type="PANTHER" id="PTHR47331">
    <property type="entry name" value="PHD-TYPE DOMAIN-CONTAINING PROTEIN"/>
    <property type="match status" value="1"/>
</dbReference>
<keyword evidence="1" id="KW-0863">Zinc-finger</keyword>
<dbReference type="InterPro" id="IPR012337">
    <property type="entry name" value="RNaseH-like_sf"/>
</dbReference>
<dbReference type="Pfam" id="PF17921">
    <property type="entry name" value="Integrase_H2C2"/>
    <property type="match status" value="1"/>
</dbReference>
<dbReference type="InterPro" id="IPR001878">
    <property type="entry name" value="Znf_CCHC"/>
</dbReference>
<keyword evidence="2" id="KW-0175">Coiled coil</keyword>
<organism evidence="6 7">
    <name type="scientific">Acropora cervicornis</name>
    <name type="common">Staghorn coral</name>
    <dbReference type="NCBI Taxonomy" id="6130"/>
    <lineage>
        <taxon>Eukaryota</taxon>
        <taxon>Metazoa</taxon>
        <taxon>Cnidaria</taxon>
        <taxon>Anthozoa</taxon>
        <taxon>Hexacorallia</taxon>
        <taxon>Scleractinia</taxon>
        <taxon>Astrocoeniina</taxon>
        <taxon>Acroporidae</taxon>
        <taxon>Acropora</taxon>
    </lineage>
</organism>
<comment type="caution">
    <text evidence="6">The sequence shown here is derived from an EMBL/GenBank/DDBJ whole genome shotgun (WGS) entry which is preliminary data.</text>
</comment>
<keyword evidence="1" id="KW-0479">Metal-binding</keyword>
<accession>A0AAD9Q0D2</accession>
<evidence type="ECO:0000256" key="3">
    <source>
        <dbReference type="SAM" id="MobiDB-lite"/>
    </source>
</evidence>
<sequence length="2140" mass="241110">MLNADMASYGGLPDFLELRLTSQPCEVRTADAERAKNFRRAVTTSVQEAKPLRDVLQGRPDRPYEPQTVREASQAVSMSEAVNNKVRSDTDDHLGSTTYLNELSRSDGTGNIDDTLVNRTGIWADVLSCGPQANSTVFEGVQRDSGYTTKANEGLGFASDENAVTVADALKDSESTGIEKVFPENKNENGLSGYSDKQWAKRQPKLTEKGKSYRLTQNISERKKLIREMQTRIANIGTLMNFDKNAELVSAEVLKLNERFNVLENLHGDIQELLCDEERDIDNQTFRAMYDEITSLRMSAIEWISGVAKRIKHDGTDKLSTRQSVRSKSSKASRCSINSSRAKALEAKAKRAELEARLAQLDDVEAAKKEAERVRLMAECAAANAVSKVDEDAIKEDNEQYLGSDDPDIEPDTGTYCQIEKKREQGCKSNGFPLLGRELNSQVVGGVKLNQPAQLAEKQLKDHLNPDVPELELPIPSPRHIVYDNVTGTVNNVTPKGVDYNSSKIYDETHVSFWERMELRMSQPRPTPAPFDGNPAQYLRFRSNFGDQVENKISLSDSEKMNYLLAYTSGRARRIIDNYQGLPNGCQIALQVLKQRFGQNAMIVEALKASVLRGPRLREGDREALLTLSDKIENCCHAMEELNSSELDCTTNLKQIYDRLPDYLQAKRRKSVRTFRDKTGGREPTLKDLSHFISTESLAENDPVYRRSNSTPVKPRFTDSMRVTTLATDVSKPKPTDLKYSSIKDMCKVCKGSHEIRKCPVFLAKSVNWRRRFSKFNALCYRCLSPSHLQRECPEKEGCTVQDCAHPSNHHPLLHLTATTGSPVDKEEENSGQSSSPSTSLPVHNASVTDSDRGLVLLKVVPVRVVSEGGLALSTYGLLDTAAVSSMISSRIVAKLELQRVPERVSLNTVTHKNHDCELSQVKFHISSTSEEGLDLPVNHALEIEDLNVSNHYCPSQVDLSEWSHLRDVELPKHAVDVSEVSVLIGQDVPQAHIIFDYRWGNDPQNEPYATKTPFGWCVAGPINKREDRSKPAALSVFEFAFEENQSVVDLHEQIEKFWACESHGFIDSAESTKSIEDKRALETLGSTTKVTGGRYEVGLLWRSEDPILPNNRSQAETRLQQLKKRFLRDPTFASQYEAVMNDYIEKGYAVKLSEKEAASTSDHTWYLRHHGVVNPNKSKVRVVYDAAAVWGGTSLNKELLQGPQLNNSLIGVLFRFRREEIAVASDIESMFHRVGCVERDTDALRFLWWSDGLNEPPSDHKMKVHLFGKADSPCIAAWTLQRTATDNAADFGNDVCDIVRKNFYVDDCLFSVPTAEEAIGASLQLMQLLKRGNFRPTKFISNDLKVLKAIPAEERTVKSLDLDKLPLERTLGLHWDTETDTLAVKVSLSHGKANCHTRRDCLSKLSSTFDPLGLICPVLLPAKRLMQRTWQLKLDWDDSLPEGLLEGWTRWKEQLLFLNHLSTPRCYFSGGCSSDASFELHHFSDASEYGYGTVCYLRKESGDGTVESAFIMAKSRCAPLQYVSVPRLELQAATIAARVHRLVSSEINLEISASFFWTDSKVTLQYVKNESRRFKTYVANRVCEIRSVSQPSQWRYCPSILNPADDASRGLTVHQLLTSERWFSGPAFLLNPKEEWPNDDIDTLSDSDPEIKNEKPIFVTTGPEKLREILTRYSSWTVLLRRIAWCRKRDDKFELTKHLTAEDLKLSAVAIVKLAQREVFSEEIKDLEKRGNVKRSSKLVKLRPILDNGLMRVGGRIVDAPVSPDARFPMIVPPNHSVTQLLIASYHQKLAHAGQGHILAQLREKFWIPKGRSLVRKAVRSCLKCKKQRAARMEQMMADLPTFRTTAFEPCFTHTGVDLFGPLNAKRGRVVVKRWGVLFTCLNSRAVHLELASSLETDCFINVLRRFISRRGTPKTIHSDNGTNLVGAAREIKEAVAAWNEKQIQDQLLQKGCQWVFQPPKASHASGVWERLIRSTREVLATVLTEVEAILNSRPLCAASDDPDDQEPLTPNHLLLQKAVHNLPPGSFVKEDLFSRKKWRQAQILADHFWKRWLKEYSLSLQERQKWQRPRRNADVGDLVLLVDDCLPRSQLRMGRVKAVFPSKDGLVRSVEVKTGASSSLVRPIQKLCLLEESQSLSR</sequence>
<dbReference type="PANTHER" id="PTHR47331:SF1">
    <property type="entry name" value="GAG-LIKE PROTEIN"/>
    <property type="match status" value="1"/>
</dbReference>
<evidence type="ECO:0000259" key="5">
    <source>
        <dbReference type="PROSITE" id="PS50994"/>
    </source>
</evidence>
<dbReference type="SUPFAM" id="SSF53098">
    <property type="entry name" value="Ribonuclease H-like"/>
    <property type="match status" value="1"/>
</dbReference>
<feature type="coiled-coil region" evidence="2">
    <location>
        <begin position="337"/>
        <end position="374"/>
    </location>
</feature>
<dbReference type="Pfam" id="PF05380">
    <property type="entry name" value="Peptidase_A17"/>
    <property type="match status" value="1"/>
</dbReference>
<evidence type="ECO:0000313" key="7">
    <source>
        <dbReference type="Proteomes" id="UP001249851"/>
    </source>
</evidence>
<gene>
    <name evidence="6" type="ORF">P5673_026726</name>
</gene>
<feature type="region of interest" description="Disordered" evidence="3">
    <location>
        <begin position="822"/>
        <end position="847"/>
    </location>
</feature>
<evidence type="ECO:0000313" key="6">
    <source>
        <dbReference type="EMBL" id="KAK2552204.1"/>
    </source>
</evidence>
<dbReference type="Pfam" id="PF18701">
    <property type="entry name" value="DUF5641"/>
    <property type="match status" value="1"/>
</dbReference>
<dbReference type="PROSITE" id="PS50994">
    <property type="entry name" value="INTEGRASE"/>
    <property type="match status" value="1"/>
</dbReference>
<keyword evidence="1" id="KW-0862">Zinc</keyword>
<feature type="domain" description="Integrase catalytic" evidence="5">
    <location>
        <begin position="1847"/>
        <end position="2034"/>
    </location>
</feature>
<feature type="region of interest" description="Disordered" evidence="3">
    <location>
        <begin position="183"/>
        <end position="202"/>
    </location>
</feature>
<dbReference type="InterPro" id="IPR041588">
    <property type="entry name" value="Integrase_H2C2"/>
</dbReference>
<dbReference type="InterPro" id="IPR005312">
    <property type="entry name" value="DUF1759"/>
</dbReference>
<dbReference type="InterPro" id="IPR001584">
    <property type="entry name" value="Integrase_cat-core"/>
</dbReference>
<dbReference type="Proteomes" id="UP001249851">
    <property type="component" value="Unassembled WGS sequence"/>
</dbReference>
<dbReference type="InterPro" id="IPR036397">
    <property type="entry name" value="RNaseH_sf"/>
</dbReference>
<reference evidence="6" key="2">
    <citation type="journal article" date="2023" name="Science">
        <title>Genomic signatures of disease resistance in endangered staghorn corals.</title>
        <authorList>
            <person name="Vollmer S.V."/>
            <person name="Selwyn J.D."/>
            <person name="Despard B.A."/>
            <person name="Roesel C.L."/>
        </authorList>
    </citation>
    <scope>NUCLEOTIDE SEQUENCE</scope>
    <source>
        <strain evidence="6">K2</strain>
    </source>
</reference>
<feature type="compositionally biased region" description="Low complexity" evidence="3">
    <location>
        <begin position="831"/>
        <end position="840"/>
    </location>
</feature>
<dbReference type="GO" id="GO:0008270">
    <property type="term" value="F:zinc ion binding"/>
    <property type="evidence" value="ECO:0007669"/>
    <property type="project" value="UniProtKB-KW"/>
</dbReference>
<evidence type="ECO:0000256" key="2">
    <source>
        <dbReference type="SAM" id="Coils"/>
    </source>
</evidence>
<dbReference type="CDD" id="cd01644">
    <property type="entry name" value="RT_pepA17"/>
    <property type="match status" value="1"/>
</dbReference>
<protein>
    <submittedName>
        <fullName evidence="6">Uncharacterized protein</fullName>
    </submittedName>
</protein>
<proteinExistence type="predicted"/>
<name>A0AAD9Q0D2_ACRCE</name>
<feature type="domain" description="CCHC-type" evidence="4">
    <location>
        <begin position="780"/>
        <end position="795"/>
    </location>
</feature>
<reference evidence="6" key="1">
    <citation type="journal article" date="2023" name="G3 (Bethesda)">
        <title>Whole genome assembly and annotation of the endangered Caribbean coral Acropora cervicornis.</title>
        <authorList>
            <person name="Selwyn J.D."/>
            <person name="Vollmer S.V."/>
        </authorList>
    </citation>
    <scope>NUCLEOTIDE SEQUENCE</scope>
    <source>
        <strain evidence="6">K2</strain>
    </source>
</reference>
<dbReference type="GO" id="GO:0003676">
    <property type="term" value="F:nucleic acid binding"/>
    <property type="evidence" value="ECO:0007669"/>
    <property type="project" value="InterPro"/>
</dbReference>
<evidence type="ECO:0000256" key="1">
    <source>
        <dbReference type="PROSITE-ProRule" id="PRU00047"/>
    </source>
</evidence>
<dbReference type="InterPro" id="IPR043502">
    <property type="entry name" value="DNA/RNA_pol_sf"/>
</dbReference>
<dbReference type="Gene3D" id="1.10.340.70">
    <property type="match status" value="1"/>
</dbReference>
<dbReference type="Gene3D" id="3.30.420.10">
    <property type="entry name" value="Ribonuclease H-like superfamily/Ribonuclease H"/>
    <property type="match status" value="1"/>
</dbReference>
<dbReference type="InterPro" id="IPR040676">
    <property type="entry name" value="DUF5641"/>
</dbReference>
<dbReference type="InterPro" id="IPR008042">
    <property type="entry name" value="Retrotrans_Pao"/>
</dbReference>
<evidence type="ECO:0000259" key="4">
    <source>
        <dbReference type="PROSITE" id="PS50158"/>
    </source>
</evidence>
<dbReference type="SMART" id="SM00343">
    <property type="entry name" value="ZnF_C2HC"/>
    <property type="match status" value="1"/>
</dbReference>